<comment type="caution">
    <text evidence="1">The sequence shown here is derived from an EMBL/GenBank/DDBJ whole genome shotgun (WGS) entry which is preliminary data.</text>
</comment>
<feature type="non-terminal residue" evidence="1">
    <location>
        <position position="53"/>
    </location>
</feature>
<dbReference type="Proteomes" id="UP000789572">
    <property type="component" value="Unassembled WGS sequence"/>
</dbReference>
<evidence type="ECO:0000313" key="1">
    <source>
        <dbReference type="EMBL" id="CAG8672712.1"/>
    </source>
</evidence>
<reference evidence="1" key="1">
    <citation type="submission" date="2021-06" db="EMBL/GenBank/DDBJ databases">
        <authorList>
            <person name="Kallberg Y."/>
            <person name="Tangrot J."/>
            <person name="Rosling A."/>
        </authorList>
    </citation>
    <scope>NUCLEOTIDE SEQUENCE</scope>
    <source>
        <strain evidence="1">IA702</strain>
    </source>
</reference>
<name>A0A9N9HGR2_9GLOM</name>
<sequence>IKDKTEFEIAVADDDQFISIKGKFVNNSASYSGKLIIDLIPSGPFQAEILLLG</sequence>
<organism evidence="1 2">
    <name type="scientific">Paraglomus occultum</name>
    <dbReference type="NCBI Taxonomy" id="144539"/>
    <lineage>
        <taxon>Eukaryota</taxon>
        <taxon>Fungi</taxon>
        <taxon>Fungi incertae sedis</taxon>
        <taxon>Mucoromycota</taxon>
        <taxon>Glomeromycotina</taxon>
        <taxon>Glomeromycetes</taxon>
        <taxon>Paraglomerales</taxon>
        <taxon>Paraglomeraceae</taxon>
        <taxon>Paraglomus</taxon>
    </lineage>
</organism>
<proteinExistence type="predicted"/>
<keyword evidence="2" id="KW-1185">Reference proteome</keyword>
<dbReference type="EMBL" id="CAJVPJ010006991">
    <property type="protein sequence ID" value="CAG8672712.1"/>
    <property type="molecule type" value="Genomic_DNA"/>
</dbReference>
<dbReference type="AlphaFoldDB" id="A0A9N9HGR2"/>
<gene>
    <name evidence="1" type="ORF">POCULU_LOCUS11062</name>
</gene>
<accession>A0A9N9HGR2</accession>
<evidence type="ECO:0000313" key="2">
    <source>
        <dbReference type="Proteomes" id="UP000789572"/>
    </source>
</evidence>
<protein>
    <submittedName>
        <fullName evidence="1">3214_t:CDS:1</fullName>
    </submittedName>
</protein>
<feature type="non-terminal residue" evidence="1">
    <location>
        <position position="1"/>
    </location>
</feature>